<protein>
    <submittedName>
        <fullName evidence="3">Abortive phage infection protein</fullName>
    </submittedName>
</protein>
<comment type="caution">
    <text evidence="3">The sequence shown here is derived from an EMBL/GenBank/DDBJ whole genome shotgun (WGS) entry which is preliminary data.</text>
</comment>
<organism evidence="3 4">
    <name type="scientific">Mobiluncus mulieris</name>
    <dbReference type="NCBI Taxonomy" id="2052"/>
    <lineage>
        <taxon>Bacteria</taxon>
        <taxon>Bacillati</taxon>
        <taxon>Actinomycetota</taxon>
        <taxon>Actinomycetes</taxon>
        <taxon>Actinomycetales</taxon>
        <taxon>Actinomycetaceae</taxon>
        <taxon>Mobiluncus</taxon>
    </lineage>
</organism>
<accession>A0A7Y0UVU7</accession>
<dbReference type="AlphaFoldDB" id="A0A7Y0UVU7"/>
<name>A0A7Y0UVU7_9ACTO</name>
<dbReference type="RefSeq" id="WP_169763302.1">
    <property type="nucleotide sequence ID" value="NZ_JABCUS010000039.1"/>
</dbReference>
<reference evidence="3 4" key="1">
    <citation type="submission" date="2020-04" db="EMBL/GenBank/DDBJ databases">
        <title>Antimicrobial susceptibility and clonality of vaginal-derived multi-drug resistant Mobiluncus isolates in China.</title>
        <authorList>
            <person name="Zhang X."/>
        </authorList>
    </citation>
    <scope>NUCLEOTIDE SEQUENCE [LARGE SCALE GENOMIC DNA]</scope>
    <source>
        <strain evidence="3 4">12</strain>
    </source>
</reference>
<dbReference type="EMBL" id="JABCUS010000039">
    <property type="protein sequence ID" value="NMX04449.1"/>
    <property type="molecule type" value="Genomic_DNA"/>
</dbReference>
<evidence type="ECO:0000313" key="4">
    <source>
        <dbReference type="Proteomes" id="UP000575397"/>
    </source>
</evidence>
<proteinExistence type="predicted"/>
<dbReference type="Proteomes" id="UP000575397">
    <property type="component" value="Unassembled WGS sequence"/>
</dbReference>
<evidence type="ECO:0000256" key="1">
    <source>
        <dbReference type="SAM" id="Coils"/>
    </source>
</evidence>
<keyword evidence="1" id="KW-0175">Coiled coil</keyword>
<evidence type="ECO:0000259" key="2">
    <source>
        <dbReference type="Pfam" id="PF10592"/>
    </source>
</evidence>
<feature type="domain" description="Abortive phage infection protein C-terminal" evidence="2">
    <location>
        <begin position="51"/>
        <end position="358"/>
    </location>
</feature>
<dbReference type="Pfam" id="PF10592">
    <property type="entry name" value="AIPR"/>
    <property type="match status" value="1"/>
</dbReference>
<sequence length="430" mass="48876">MITTNNNNINRSFPIRTAAVRTIKSPVEDTDITRYIALVNLRDVPEGLPTEVNPRETNMRTATARKLLESVESSDPNFDVYNRGMVMIASGVRFDNTQSILTVEFDSDNSRFGLLDGEHTYRAILERRKGIPSDIDKFVMMEILVGNDLSVADISDARNTSVQVSDIALYNLENHLDPIKNAIEKCDFAEKVAYKDNEDKDISVSDLLKLMFTFNIKKYPDNNSFPISAYSGKAMVFKDYKAEYDAYSNSDQNIYMSLSLLLPELVKLYEAIQLDMPRFYDENHNGRARFGGVRGIEGRGSYETDFNSLPAGYKIPAGYLMPVFGAFRALLVNKAAEGEPYQLDWAFSPLDYWQKMGQSLVKTLFNYGTFPNNTGKNTSAWEALYQAVKNQMLDDQKQMTEEDKLKLADQNRELEDQIQKLQARVKELEG</sequence>
<evidence type="ECO:0000313" key="3">
    <source>
        <dbReference type="EMBL" id="NMX04449.1"/>
    </source>
</evidence>
<gene>
    <name evidence="3" type="ORF">HHJ77_11195</name>
</gene>
<feature type="coiled-coil region" evidence="1">
    <location>
        <begin position="397"/>
        <end position="424"/>
    </location>
</feature>
<dbReference type="InterPro" id="IPR018891">
    <property type="entry name" value="AIPR_C"/>
</dbReference>